<sequence>MELVTGKKPIELEFRDNNDIVTWIFSQMTNRENLLSVVDPKIPQHLREDAIKALRIGVLYTARLPRLRPSMLTVVHTLEDAKTTRVRLD</sequence>
<protein>
    <submittedName>
        <fullName evidence="1">Receptor-like protein kinase HAIKU2</fullName>
    </submittedName>
</protein>
<keyword evidence="1" id="KW-0675">Receptor</keyword>
<reference evidence="1" key="2">
    <citation type="submission" date="2023-06" db="EMBL/GenBank/DDBJ databases">
        <authorList>
            <person name="Ma L."/>
            <person name="Liu K.-W."/>
            <person name="Li Z."/>
            <person name="Hsiao Y.-Y."/>
            <person name="Qi Y."/>
            <person name="Fu T."/>
            <person name="Tang G."/>
            <person name="Zhang D."/>
            <person name="Sun W.-H."/>
            <person name="Liu D.-K."/>
            <person name="Li Y."/>
            <person name="Chen G.-Z."/>
            <person name="Liu X.-D."/>
            <person name="Liao X.-Y."/>
            <person name="Jiang Y.-T."/>
            <person name="Yu X."/>
            <person name="Hao Y."/>
            <person name="Huang J."/>
            <person name="Zhao X.-W."/>
            <person name="Ke S."/>
            <person name="Chen Y.-Y."/>
            <person name="Wu W.-L."/>
            <person name="Hsu J.-L."/>
            <person name="Lin Y.-F."/>
            <person name="Huang M.-D."/>
            <person name="Li C.-Y."/>
            <person name="Huang L."/>
            <person name="Wang Z.-W."/>
            <person name="Zhao X."/>
            <person name="Zhong W.-Y."/>
            <person name="Peng D.-H."/>
            <person name="Ahmad S."/>
            <person name="Lan S."/>
            <person name="Zhang J.-S."/>
            <person name="Tsai W.-C."/>
            <person name="Van De Peer Y."/>
            <person name="Liu Z.-J."/>
        </authorList>
    </citation>
    <scope>NUCLEOTIDE SEQUENCE</scope>
    <source>
        <strain evidence="1">SCP</strain>
        <tissue evidence="1">Leaves</tissue>
    </source>
</reference>
<dbReference type="PANTHER" id="PTHR48006:SF92">
    <property type="entry name" value="LRR RECEPTOR-LIKE SERINE_THREONINE-PROTEIN KINASE GSO1"/>
    <property type="match status" value="1"/>
</dbReference>
<dbReference type="Proteomes" id="UP001179952">
    <property type="component" value="Unassembled WGS sequence"/>
</dbReference>
<keyword evidence="1" id="KW-0418">Kinase</keyword>
<dbReference type="EMBL" id="JAUJYN010000012">
    <property type="protein sequence ID" value="KAK1259519.1"/>
    <property type="molecule type" value="Genomic_DNA"/>
</dbReference>
<dbReference type="GO" id="GO:0016301">
    <property type="term" value="F:kinase activity"/>
    <property type="evidence" value="ECO:0007669"/>
    <property type="project" value="UniProtKB-KW"/>
</dbReference>
<name>A0AAV9A5W1_ACOGR</name>
<proteinExistence type="predicted"/>
<keyword evidence="2" id="KW-1185">Reference proteome</keyword>
<organism evidence="1 2">
    <name type="scientific">Acorus gramineus</name>
    <name type="common">Dwarf sweet flag</name>
    <dbReference type="NCBI Taxonomy" id="55184"/>
    <lineage>
        <taxon>Eukaryota</taxon>
        <taxon>Viridiplantae</taxon>
        <taxon>Streptophyta</taxon>
        <taxon>Embryophyta</taxon>
        <taxon>Tracheophyta</taxon>
        <taxon>Spermatophyta</taxon>
        <taxon>Magnoliopsida</taxon>
        <taxon>Liliopsida</taxon>
        <taxon>Acoraceae</taxon>
        <taxon>Acorus</taxon>
    </lineage>
</organism>
<keyword evidence="1" id="KW-0808">Transferase</keyword>
<reference evidence="1" key="1">
    <citation type="journal article" date="2023" name="Nat. Commun.">
        <title>Diploid and tetraploid genomes of Acorus and the evolution of monocots.</title>
        <authorList>
            <person name="Ma L."/>
            <person name="Liu K.W."/>
            <person name="Li Z."/>
            <person name="Hsiao Y.Y."/>
            <person name="Qi Y."/>
            <person name="Fu T."/>
            <person name="Tang G.D."/>
            <person name="Zhang D."/>
            <person name="Sun W.H."/>
            <person name="Liu D.K."/>
            <person name="Li Y."/>
            <person name="Chen G.Z."/>
            <person name="Liu X.D."/>
            <person name="Liao X.Y."/>
            <person name="Jiang Y.T."/>
            <person name="Yu X."/>
            <person name="Hao Y."/>
            <person name="Huang J."/>
            <person name="Zhao X.W."/>
            <person name="Ke S."/>
            <person name="Chen Y.Y."/>
            <person name="Wu W.L."/>
            <person name="Hsu J.L."/>
            <person name="Lin Y.F."/>
            <person name="Huang M.D."/>
            <person name="Li C.Y."/>
            <person name="Huang L."/>
            <person name="Wang Z.W."/>
            <person name="Zhao X."/>
            <person name="Zhong W.Y."/>
            <person name="Peng D.H."/>
            <person name="Ahmad S."/>
            <person name="Lan S."/>
            <person name="Zhang J.S."/>
            <person name="Tsai W.C."/>
            <person name="Van de Peer Y."/>
            <person name="Liu Z.J."/>
        </authorList>
    </citation>
    <scope>NUCLEOTIDE SEQUENCE</scope>
    <source>
        <strain evidence="1">SCP</strain>
    </source>
</reference>
<gene>
    <name evidence="1" type="ORF">QJS04_geneDACA021405</name>
</gene>
<dbReference type="PANTHER" id="PTHR48006">
    <property type="entry name" value="LEUCINE-RICH REPEAT-CONTAINING PROTEIN DDB_G0281931-RELATED"/>
    <property type="match status" value="1"/>
</dbReference>
<comment type="caution">
    <text evidence="1">The sequence shown here is derived from an EMBL/GenBank/DDBJ whole genome shotgun (WGS) entry which is preliminary data.</text>
</comment>
<evidence type="ECO:0000313" key="2">
    <source>
        <dbReference type="Proteomes" id="UP001179952"/>
    </source>
</evidence>
<evidence type="ECO:0000313" key="1">
    <source>
        <dbReference type="EMBL" id="KAK1259519.1"/>
    </source>
</evidence>
<dbReference type="AlphaFoldDB" id="A0AAV9A5W1"/>
<accession>A0AAV9A5W1</accession>
<dbReference type="Gene3D" id="1.10.510.10">
    <property type="entry name" value="Transferase(Phosphotransferase) domain 1"/>
    <property type="match status" value="1"/>
</dbReference>
<dbReference type="InterPro" id="IPR051824">
    <property type="entry name" value="LRR_Rcpt-Like_S/T_Kinase"/>
</dbReference>